<protein>
    <submittedName>
        <fullName evidence="1">Uncharacterized protein</fullName>
    </submittedName>
</protein>
<dbReference type="AlphaFoldDB" id="A0A502L847"/>
<proteinExistence type="predicted"/>
<accession>A0A502L847</accession>
<evidence type="ECO:0000313" key="2">
    <source>
        <dbReference type="Proteomes" id="UP000315303"/>
    </source>
</evidence>
<dbReference type="Proteomes" id="UP000315303">
    <property type="component" value="Unassembled WGS sequence"/>
</dbReference>
<organism evidence="1 2">
    <name type="scientific">Litorilituus lipolyticus</name>
    <dbReference type="NCBI Taxonomy" id="2491017"/>
    <lineage>
        <taxon>Bacteria</taxon>
        <taxon>Pseudomonadati</taxon>
        <taxon>Pseudomonadota</taxon>
        <taxon>Gammaproteobacteria</taxon>
        <taxon>Alteromonadales</taxon>
        <taxon>Colwelliaceae</taxon>
        <taxon>Litorilituus</taxon>
    </lineage>
</organism>
<dbReference type="EMBL" id="SAWY01000003">
    <property type="protein sequence ID" value="TPH18491.1"/>
    <property type="molecule type" value="Genomic_DNA"/>
</dbReference>
<comment type="caution">
    <text evidence="1">The sequence shown here is derived from an EMBL/GenBank/DDBJ whole genome shotgun (WGS) entry which is preliminary data.</text>
</comment>
<name>A0A502L847_9GAMM</name>
<dbReference type="RefSeq" id="WP_140601238.1">
    <property type="nucleotide sequence ID" value="NZ_SAWY01000003.1"/>
</dbReference>
<evidence type="ECO:0000313" key="1">
    <source>
        <dbReference type="EMBL" id="TPH18491.1"/>
    </source>
</evidence>
<reference evidence="1 2" key="1">
    <citation type="submission" date="2019-01" db="EMBL/GenBank/DDBJ databases">
        <title>Litorilituus lipolytica sp. nov., isolated from intertidal sand of the Yellow Sea in China.</title>
        <authorList>
            <person name="Liu A."/>
        </authorList>
    </citation>
    <scope>NUCLEOTIDE SEQUENCE [LARGE SCALE GENOMIC DNA]</scope>
    <source>
        <strain evidence="1 2">RZ04</strain>
    </source>
</reference>
<keyword evidence="2" id="KW-1185">Reference proteome</keyword>
<sequence>MGEVLQMLSDLLPSEDDWKKIKQDQKARHIDTTNILQDKLKKIDEKAHSIVDEYNFQNGTNFESTEDMYNHFSKSVDDCIKSLRK</sequence>
<gene>
    <name evidence="1" type="ORF">EPA86_01630</name>
</gene>